<keyword evidence="4 9" id="KW-0812">Transmembrane</keyword>
<dbReference type="PANTHER" id="PTHR33695">
    <property type="entry name" value="LIPOPROTEIN SIGNAL PEPTIDASE"/>
    <property type="match status" value="1"/>
</dbReference>
<comment type="pathway">
    <text evidence="9">Protein modification; lipoprotein biosynthesis (signal peptide cleavage).</text>
</comment>
<organism evidence="12 13">
    <name type="scientific">Keratinibaculum paraultunense</name>
    <dbReference type="NCBI Taxonomy" id="1278232"/>
    <lineage>
        <taxon>Bacteria</taxon>
        <taxon>Bacillati</taxon>
        <taxon>Bacillota</taxon>
        <taxon>Tissierellia</taxon>
        <taxon>Tissierellales</taxon>
        <taxon>Tepidimicrobiaceae</taxon>
        <taxon>Keratinibaculum</taxon>
    </lineage>
</organism>
<evidence type="ECO:0000256" key="4">
    <source>
        <dbReference type="ARBA" id="ARBA00022692"/>
    </source>
</evidence>
<feature type="transmembrane region" description="Helical" evidence="9">
    <location>
        <begin position="57"/>
        <end position="75"/>
    </location>
</feature>
<comment type="subcellular location">
    <subcellularLocation>
        <location evidence="9">Cell membrane</location>
        <topology evidence="9">Multi-pass membrane protein</topology>
    </subcellularLocation>
</comment>
<comment type="similarity">
    <text evidence="1 9 11">Belongs to the peptidase A8 family.</text>
</comment>
<gene>
    <name evidence="9" type="primary">lspA</name>
    <name evidence="12" type="ORF">EDD65_10562</name>
</gene>
<dbReference type="GO" id="GO:0004190">
    <property type="term" value="F:aspartic-type endopeptidase activity"/>
    <property type="evidence" value="ECO:0007669"/>
    <property type="project" value="UniProtKB-UniRule"/>
</dbReference>
<reference evidence="12 13" key="1">
    <citation type="submission" date="2019-03" db="EMBL/GenBank/DDBJ databases">
        <title>Genomic Encyclopedia of Type Strains, Phase IV (KMG-IV): sequencing the most valuable type-strain genomes for metagenomic binning, comparative biology and taxonomic classification.</title>
        <authorList>
            <person name="Goeker M."/>
        </authorList>
    </citation>
    <scope>NUCLEOTIDE SEQUENCE [LARGE SCALE GENOMIC DNA]</scope>
    <source>
        <strain evidence="12 13">DSM 26752</strain>
    </source>
</reference>
<name>A0A4R3KVE7_9FIRM</name>
<dbReference type="AlphaFoldDB" id="A0A4R3KVE7"/>
<keyword evidence="3 9" id="KW-0645">Protease</keyword>
<evidence type="ECO:0000256" key="11">
    <source>
        <dbReference type="RuleBase" id="RU004181"/>
    </source>
</evidence>
<comment type="catalytic activity">
    <reaction evidence="9 10">
        <text>Release of signal peptides from bacterial membrane prolipoproteins. Hydrolyzes -Xaa-Yaa-Zaa-|-(S,diacylglyceryl)Cys-, in which Xaa is hydrophobic (preferably Leu), and Yaa (Ala or Ser) and Zaa (Gly or Ala) have small, neutral side chains.</text>
        <dbReference type="EC" id="3.4.23.36"/>
    </reaction>
</comment>
<dbReference type="OrthoDB" id="9810259at2"/>
<evidence type="ECO:0000256" key="10">
    <source>
        <dbReference type="RuleBase" id="RU000594"/>
    </source>
</evidence>
<dbReference type="RefSeq" id="WP_132027103.1">
    <property type="nucleotide sequence ID" value="NZ_CP068564.1"/>
</dbReference>
<dbReference type="EC" id="3.4.23.36" evidence="9"/>
<keyword evidence="2 9" id="KW-1003">Cell membrane</keyword>
<evidence type="ECO:0000256" key="1">
    <source>
        <dbReference type="ARBA" id="ARBA00006139"/>
    </source>
</evidence>
<keyword evidence="7 9" id="KW-1133">Transmembrane helix</keyword>
<dbReference type="UniPathway" id="UPA00665"/>
<dbReference type="EMBL" id="SMAE01000005">
    <property type="protein sequence ID" value="TCS89589.1"/>
    <property type="molecule type" value="Genomic_DNA"/>
</dbReference>
<sequence>MWYLITILVIVLDQITKYLAVKYLKGKSSFVIIEDFLQLYYVENYGAAFGILQNRKIFFIIVTSIVIISIVFFLCKNPYNLSKIMQIALSMLLGGSIGNLIDRIRLGYVVDFISIRIGKGYDFPVFNIADTFIVIGTFLIVIMVLLDRYEA</sequence>
<evidence type="ECO:0000256" key="2">
    <source>
        <dbReference type="ARBA" id="ARBA00022475"/>
    </source>
</evidence>
<dbReference type="GO" id="GO:0005886">
    <property type="term" value="C:plasma membrane"/>
    <property type="evidence" value="ECO:0007669"/>
    <property type="project" value="UniProtKB-SubCell"/>
</dbReference>
<keyword evidence="13" id="KW-1185">Reference proteome</keyword>
<dbReference type="PROSITE" id="PS00855">
    <property type="entry name" value="SPASE_II"/>
    <property type="match status" value="1"/>
</dbReference>
<dbReference type="HAMAP" id="MF_00161">
    <property type="entry name" value="LspA"/>
    <property type="match status" value="1"/>
</dbReference>
<evidence type="ECO:0000256" key="3">
    <source>
        <dbReference type="ARBA" id="ARBA00022670"/>
    </source>
</evidence>
<accession>A0A4R3KVE7</accession>
<keyword evidence="8 9" id="KW-0472">Membrane</keyword>
<evidence type="ECO:0000256" key="9">
    <source>
        <dbReference type="HAMAP-Rule" id="MF_00161"/>
    </source>
</evidence>
<evidence type="ECO:0000256" key="5">
    <source>
        <dbReference type="ARBA" id="ARBA00022750"/>
    </source>
</evidence>
<dbReference type="PANTHER" id="PTHR33695:SF1">
    <property type="entry name" value="LIPOPROTEIN SIGNAL PEPTIDASE"/>
    <property type="match status" value="1"/>
</dbReference>
<comment type="function">
    <text evidence="9 10">This protein specifically catalyzes the removal of signal peptides from prolipoproteins.</text>
</comment>
<dbReference type="NCBIfam" id="TIGR00077">
    <property type="entry name" value="lspA"/>
    <property type="match status" value="1"/>
</dbReference>
<comment type="caution">
    <text evidence="9">Lacks conserved residue(s) required for the propagation of feature annotation.</text>
</comment>
<keyword evidence="5 9" id="KW-0064">Aspartyl protease</keyword>
<proteinExistence type="inferred from homology"/>
<protein>
    <recommendedName>
        <fullName evidence="9">Lipoprotein signal peptidase</fullName>
        <ecNumber evidence="9">3.4.23.36</ecNumber>
    </recommendedName>
    <alternativeName>
        <fullName evidence="9">Prolipoprotein signal peptidase</fullName>
    </alternativeName>
    <alternativeName>
        <fullName evidence="9">Signal peptidase II</fullName>
        <shortName evidence="9">SPase II</shortName>
    </alternativeName>
</protein>
<comment type="caution">
    <text evidence="12">The sequence shown here is derived from an EMBL/GenBank/DDBJ whole genome shotgun (WGS) entry which is preliminary data.</text>
</comment>
<evidence type="ECO:0000313" key="12">
    <source>
        <dbReference type="EMBL" id="TCS89589.1"/>
    </source>
</evidence>
<dbReference type="Proteomes" id="UP000294567">
    <property type="component" value="Unassembled WGS sequence"/>
</dbReference>
<feature type="transmembrane region" description="Helical" evidence="9">
    <location>
        <begin position="87"/>
        <end position="106"/>
    </location>
</feature>
<evidence type="ECO:0000256" key="6">
    <source>
        <dbReference type="ARBA" id="ARBA00022801"/>
    </source>
</evidence>
<evidence type="ECO:0000256" key="7">
    <source>
        <dbReference type="ARBA" id="ARBA00022989"/>
    </source>
</evidence>
<evidence type="ECO:0000313" key="13">
    <source>
        <dbReference type="Proteomes" id="UP000294567"/>
    </source>
</evidence>
<evidence type="ECO:0000256" key="8">
    <source>
        <dbReference type="ARBA" id="ARBA00023136"/>
    </source>
</evidence>
<feature type="active site" evidence="9">
    <location>
        <position position="130"/>
    </location>
</feature>
<dbReference type="Pfam" id="PF01252">
    <property type="entry name" value="Peptidase_A8"/>
    <property type="match status" value="1"/>
</dbReference>
<dbReference type="GO" id="GO:0006508">
    <property type="term" value="P:proteolysis"/>
    <property type="evidence" value="ECO:0007669"/>
    <property type="project" value="UniProtKB-KW"/>
</dbReference>
<feature type="transmembrane region" description="Helical" evidence="9">
    <location>
        <begin position="126"/>
        <end position="146"/>
    </location>
</feature>
<keyword evidence="6 9" id="KW-0378">Hydrolase</keyword>
<feature type="active site" evidence="9">
    <location>
        <position position="111"/>
    </location>
</feature>
<dbReference type="PRINTS" id="PR00781">
    <property type="entry name" value="LIPOSIGPTASE"/>
</dbReference>
<dbReference type="InterPro" id="IPR001872">
    <property type="entry name" value="Peptidase_A8"/>
</dbReference>